<evidence type="ECO:0000256" key="3">
    <source>
        <dbReference type="ARBA" id="ARBA00022448"/>
    </source>
</evidence>
<name>A0A1Q2MI31_9BACT</name>
<keyword evidence="6 14" id="KW-1133">Transmembrane helix</keyword>
<feature type="transmembrane region" description="Helical" evidence="14">
    <location>
        <begin position="315"/>
        <end position="335"/>
    </location>
</feature>
<dbReference type="PROSITE" id="PS50283">
    <property type="entry name" value="NA_SOLUT_SYMP_3"/>
    <property type="match status" value="1"/>
</dbReference>
<dbReference type="GO" id="GO:0005886">
    <property type="term" value="C:plasma membrane"/>
    <property type="evidence" value="ECO:0007669"/>
    <property type="project" value="UniProtKB-SubCell"/>
</dbReference>
<feature type="transmembrane region" description="Helical" evidence="14">
    <location>
        <begin position="76"/>
        <end position="99"/>
    </location>
</feature>
<protein>
    <submittedName>
        <fullName evidence="15">Na(+)/glucose symporter</fullName>
    </submittedName>
</protein>
<comment type="subcellular location">
    <subcellularLocation>
        <location evidence="1">Cell membrane</location>
        <topology evidence="1">Multi-pass membrane protein</topology>
    </subcellularLocation>
</comment>
<organism evidence="15 16">
    <name type="scientific">Limihaloglobus sulfuriphilus</name>
    <dbReference type="NCBI Taxonomy" id="1851148"/>
    <lineage>
        <taxon>Bacteria</taxon>
        <taxon>Pseudomonadati</taxon>
        <taxon>Planctomycetota</taxon>
        <taxon>Phycisphaerae</taxon>
        <taxon>Sedimentisphaerales</taxon>
        <taxon>Sedimentisphaeraceae</taxon>
        <taxon>Limihaloglobus</taxon>
    </lineage>
</organism>
<dbReference type="PANTHER" id="PTHR42985">
    <property type="entry name" value="SODIUM-COUPLED MONOCARBOXYLATE TRANSPORTER"/>
    <property type="match status" value="1"/>
</dbReference>
<evidence type="ECO:0000256" key="8">
    <source>
        <dbReference type="ARBA" id="ARBA00023065"/>
    </source>
</evidence>
<evidence type="ECO:0000256" key="14">
    <source>
        <dbReference type="SAM" id="Phobius"/>
    </source>
</evidence>
<accession>A0A1Q2MI31</accession>
<evidence type="ECO:0000313" key="16">
    <source>
        <dbReference type="Proteomes" id="UP000188181"/>
    </source>
</evidence>
<evidence type="ECO:0000313" key="15">
    <source>
        <dbReference type="EMBL" id="AQQ72340.1"/>
    </source>
</evidence>
<evidence type="ECO:0000256" key="7">
    <source>
        <dbReference type="ARBA" id="ARBA00023053"/>
    </source>
</evidence>
<evidence type="ECO:0000256" key="9">
    <source>
        <dbReference type="ARBA" id="ARBA00023136"/>
    </source>
</evidence>
<feature type="transmembrane region" description="Helical" evidence="14">
    <location>
        <begin position="369"/>
        <end position="389"/>
    </location>
</feature>
<dbReference type="Proteomes" id="UP000188181">
    <property type="component" value="Chromosome"/>
</dbReference>
<dbReference type="STRING" id="1851148.SMSP2_02723"/>
<dbReference type="InterPro" id="IPR001734">
    <property type="entry name" value="Na/solute_symporter"/>
</dbReference>
<keyword evidence="11" id="KW-0739">Sodium transport</keyword>
<keyword evidence="8" id="KW-0406">Ion transport</keyword>
<keyword evidence="4" id="KW-1003">Cell membrane</keyword>
<gene>
    <name evidence="15" type="primary">sglT_28</name>
    <name evidence="15" type="ORF">SMSP2_02723</name>
</gene>
<comment type="similarity">
    <text evidence="2 13">Belongs to the sodium:solute symporter (SSF) (TC 2.A.21) family.</text>
</comment>
<dbReference type="KEGG" id="pbas:SMSP2_02723"/>
<keyword evidence="9 14" id="KW-0472">Membrane</keyword>
<dbReference type="InterPro" id="IPR051163">
    <property type="entry name" value="Sodium:Solute_Symporter_SSF"/>
</dbReference>
<feature type="transmembrane region" description="Helical" evidence="14">
    <location>
        <begin position="177"/>
        <end position="196"/>
    </location>
</feature>
<feature type="transmembrane region" description="Helical" evidence="14">
    <location>
        <begin position="450"/>
        <end position="473"/>
    </location>
</feature>
<dbReference type="OrthoDB" id="9810181at2"/>
<dbReference type="PROSITE" id="PS00456">
    <property type="entry name" value="NA_SOLUT_SYMP_1"/>
    <property type="match status" value="1"/>
</dbReference>
<proteinExistence type="inferred from homology"/>
<dbReference type="GO" id="GO:0015293">
    <property type="term" value="F:symporter activity"/>
    <property type="evidence" value="ECO:0007669"/>
    <property type="project" value="TreeGrafter"/>
</dbReference>
<evidence type="ECO:0000256" key="10">
    <source>
        <dbReference type="ARBA" id="ARBA00023180"/>
    </source>
</evidence>
<keyword evidence="10" id="KW-0325">Glycoprotein</keyword>
<keyword evidence="16" id="KW-1185">Reference proteome</keyword>
<dbReference type="GO" id="GO:0015075">
    <property type="term" value="F:monoatomic ion transmembrane transporter activity"/>
    <property type="evidence" value="ECO:0007669"/>
    <property type="project" value="UniProtKB-ARBA"/>
</dbReference>
<feature type="transmembrane region" description="Helical" evidence="14">
    <location>
        <begin position="395"/>
        <end position="418"/>
    </location>
</feature>
<feature type="transmembrane region" description="Helical" evidence="14">
    <location>
        <begin position="228"/>
        <end position="250"/>
    </location>
</feature>
<evidence type="ECO:0000256" key="5">
    <source>
        <dbReference type="ARBA" id="ARBA00022692"/>
    </source>
</evidence>
<dbReference type="NCBIfam" id="TIGR00813">
    <property type="entry name" value="sss"/>
    <property type="match status" value="1"/>
</dbReference>
<evidence type="ECO:0000256" key="1">
    <source>
        <dbReference type="ARBA" id="ARBA00004651"/>
    </source>
</evidence>
<feature type="transmembrane region" description="Helical" evidence="14">
    <location>
        <begin position="46"/>
        <end position="70"/>
    </location>
</feature>
<keyword evidence="5 14" id="KW-0812">Transmembrane</keyword>
<reference evidence="16" key="1">
    <citation type="submission" date="2017-02" db="EMBL/GenBank/DDBJ databases">
        <title>Comparative genomics and description of representatives of a novel lineage of planctomycetes thriving in anoxic sediments.</title>
        <authorList>
            <person name="Spring S."/>
            <person name="Bunk B."/>
            <person name="Sproer C."/>
        </authorList>
    </citation>
    <scope>NUCLEOTIDE SEQUENCE [LARGE SCALE GENOMIC DNA]</scope>
    <source>
        <strain evidence="16">SM-Chi-D1</strain>
    </source>
</reference>
<dbReference type="GO" id="GO:0006814">
    <property type="term" value="P:sodium ion transport"/>
    <property type="evidence" value="ECO:0007669"/>
    <property type="project" value="UniProtKB-KW"/>
</dbReference>
<dbReference type="GO" id="GO:0098660">
    <property type="term" value="P:inorganic ion transmembrane transport"/>
    <property type="evidence" value="ECO:0007669"/>
    <property type="project" value="UniProtKB-ARBA"/>
</dbReference>
<dbReference type="EMBL" id="CP019646">
    <property type="protein sequence ID" value="AQQ72340.1"/>
    <property type="molecule type" value="Genomic_DNA"/>
</dbReference>
<dbReference type="RefSeq" id="WP_146684542.1">
    <property type="nucleotide sequence ID" value="NZ_CP019646.1"/>
</dbReference>
<evidence type="ECO:0000256" key="6">
    <source>
        <dbReference type="ARBA" id="ARBA00022989"/>
    </source>
</evidence>
<evidence type="ECO:0000256" key="12">
    <source>
        <dbReference type="ARBA" id="ARBA00036099"/>
    </source>
</evidence>
<keyword evidence="3" id="KW-0813">Transport</keyword>
<comment type="catalytic activity">
    <reaction evidence="12">
        <text>iodide(out) + 2 Na(+)(out) = iodide(in) + 2 Na(+)(in)</text>
        <dbReference type="Rhea" id="RHEA:71207"/>
        <dbReference type="ChEBI" id="CHEBI:16382"/>
        <dbReference type="ChEBI" id="CHEBI:29101"/>
    </reaction>
</comment>
<dbReference type="AlphaFoldDB" id="A0A1Q2MI31"/>
<feature type="transmembrane region" description="Helical" evidence="14">
    <location>
        <begin position="120"/>
        <end position="139"/>
    </location>
</feature>
<evidence type="ECO:0000256" key="4">
    <source>
        <dbReference type="ARBA" id="ARBA00022475"/>
    </source>
</evidence>
<dbReference type="Gene3D" id="1.20.1730.10">
    <property type="entry name" value="Sodium/glucose cotransporter"/>
    <property type="match status" value="1"/>
</dbReference>
<dbReference type="InterPro" id="IPR038377">
    <property type="entry name" value="Na/Glc_symporter_sf"/>
</dbReference>
<dbReference type="PANTHER" id="PTHR42985:SF40">
    <property type="entry name" value="LD47995P-RELATED"/>
    <property type="match status" value="1"/>
</dbReference>
<feature type="transmembrane region" description="Helical" evidence="14">
    <location>
        <begin position="271"/>
        <end position="295"/>
    </location>
</feature>
<evidence type="ECO:0000256" key="2">
    <source>
        <dbReference type="ARBA" id="ARBA00006434"/>
    </source>
</evidence>
<feature type="transmembrane region" description="Helical" evidence="14">
    <location>
        <begin position="425"/>
        <end position="444"/>
    </location>
</feature>
<dbReference type="InterPro" id="IPR018212">
    <property type="entry name" value="Na/solute_symporter_CS"/>
</dbReference>
<feature type="transmembrane region" description="Helical" evidence="14">
    <location>
        <begin position="151"/>
        <end position="170"/>
    </location>
</feature>
<dbReference type="Pfam" id="PF00474">
    <property type="entry name" value="SSF"/>
    <property type="match status" value="1"/>
</dbReference>
<keyword evidence="7" id="KW-0915">Sodium</keyword>
<evidence type="ECO:0000256" key="11">
    <source>
        <dbReference type="ARBA" id="ARBA00023201"/>
    </source>
</evidence>
<feature type="transmembrane region" description="Helical" evidence="14">
    <location>
        <begin position="6"/>
        <end position="26"/>
    </location>
</feature>
<sequence length="480" mass="52214">MQEFGLLNITILIVYMSIMMLLGLWFSRGRDTAEDYFLAGRSMPWLVVGMSMFASLTSAVTYIGVPAIAYYDNVSIFFGVMASLLVAPLLTRVFYSIYLRENVTTSYQYIASRFGPGARYCVSALFVLTRLGWLGNVIFAPSLALSAATGIHLSWCIIIIGFLATVYTVLGGLKAVLWTDVFQFVLLAGGAVFIVFKLAADVEGGFAGILAQAAENAKLDVLDFRIDLFKMTAAIALFSYLLSFMQDYGVDQVTVQRLISVGSIRGIKKAVYFNAFTDIIINAVLLFIGLGLFAFFKTTALPEDVQGSAILPHYIVNYLPAGISGLIVTAIFAAAMSSLDSGINSVSTVIVNDFIVPLKKGVSEHQKVAIGRLLTFVLGIIAIISAFYAGRIGDIVKVTSSFLGMFSAPVLVLFLAGILSRKCTFLHWVPGLAVSLCVSFYLQQFTQVHWIYYFPAGFISCFGVTVLGLLFFAKNNNAQA</sequence>
<evidence type="ECO:0000256" key="13">
    <source>
        <dbReference type="RuleBase" id="RU362091"/>
    </source>
</evidence>